<proteinExistence type="predicted"/>
<dbReference type="AlphaFoldDB" id="A0A4Q0ST07"/>
<evidence type="ECO:0000313" key="2">
    <source>
        <dbReference type="Proteomes" id="UP000289437"/>
    </source>
</evidence>
<name>A0A4Q0ST07_9BACT</name>
<sequence>MNDARAMARHRAVAFAMVVEVTLSANGNQLRGCSIIPM</sequence>
<keyword evidence="2" id="KW-1185">Reference proteome</keyword>
<gene>
    <name evidence="1" type="ORF">GRAN_5004</name>
</gene>
<evidence type="ECO:0000313" key="1">
    <source>
        <dbReference type="EMBL" id="RXH54035.1"/>
    </source>
</evidence>
<accession>A0A4Q0ST07</accession>
<organism evidence="1 2">
    <name type="scientific">Granulicella sibirica</name>
    <dbReference type="NCBI Taxonomy" id="2479048"/>
    <lineage>
        <taxon>Bacteria</taxon>
        <taxon>Pseudomonadati</taxon>
        <taxon>Acidobacteriota</taxon>
        <taxon>Terriglobia</taxon>
        <taxon>Terriglobales</taxon>
        <taxon>Acidobacteriaceae</taxon>
        <taxon>Granulicella</taxon>
    </lineage>
</organism>
<reference evidence="2" key="2">
    <citation type="submission" date="2019-02" db="EMBL/GenBank/DDBJ databases">
        <title>Granulicella sibirica sp. nov., a psychrotolerant acidobacterium isolated from an organic soil layer in forested tundra, West Siberia.</title>
        <authorList>
            <person name="Oshkin I.Y."/>
            <person name="Kulichevskaya I.S."/>
            <person name="Rijpstra W.I.C."/>
            <person name="Sinninghe Damste J.S."/>
            <person name="Rakitin A.L."/>
            <person name="Ravin N.V."/>
            <person name="Dedysh S.N."/>
        </authorList>
    </citation>
    <scope>NUCLEOTIDE SEQUENCE [LARGE SCALE GENOMIC DNA]</scope>
    <source>
        <strain evidence="2">AF10</strain>
    </source>
</reference>
<comment type="caution">
    <text evidence="1">The sequence shown here is derived from an EMBL/GenBank/DDBJ whole genome shotgun (WGS) entry which is preliminary data.</text>
</comment>
<protein>
    <submittedName>
        <fullName evidence="1">Uncharacterized protein</fullName>
    </submittedName>
</protein>
<dbReference type="Proteomes" id="UP000289437">
    <property type="component" value="Unassembled WGS sequence"/>
</dbReference>
<reference evidence="1 2" key="1">
    <citation type="submission" date="2018-11" db="EMBL/GenBank/DDBJ databases">
        <authorList>
            <person name="Mardanov A.V."/>
            <person name="Ravin N.V."/>
            <person name="Dedysh S.N."/>
        </authorList>
    </citation>
    <scope>NUCLEOTIDE SEQUENCE [LARGE SCALE GENOMIC DNA]</scope>
    <source>
        <strain evidence="1 2">AF10</strain>
    </source>
</reference>
<dbReference type="EMBL" id="RDSM01000006">
    <property type="protein sequence ID" value="RXH54035.1"/>
    <property type="molecule type" value="Genomic_DNA"/>
</dbReference>